<gene>
    <name evidence="3" type="ORF">GCM10022419_102870</name>
</gene>
<keyword evidence="1" id="KW-0472">Membrane</keyword>
<evidence type="ECO:0000313" key="4">
    <source>
        <dbReference type="Proteomes" id="UP001500630"/>
    </source>
</evidence>
<organism evidence="3 4">
    <name type="scientific">Nonomuraea rosea</name>
    <dbReference type="NCBI Taxonomy" id="638574"/>
    <lineage>
        <taxon>Bacteria</taxon>
        <taxon>Bacillati</taxon>
        <taxon>Actinomycetota</taxon>
        <taxon>Actinomycetes</taxon>
        <taxon>Streptosporangiales</taxon>
        <taxon>Streptosporangiaceae</taxon>
        <taxon>Nonomuraea</taxon>
    </lineage>
</organism>
<feature type="transmembrane region" description="Helical" evidence="1">
    <location>
        <begin position="70"/>
        <end position="90"/>
    </location>
</feature>
<dbReference type="Pfam" id="PF14024">
    <property type="entry name" value="DUF4240"/>
    <property type="match status" value="1"/>
</dbReference>
<dbReference type="InterPro" id="IPR025334">
    <property type="entry name" value="DUF4240"/>
</dbReference>
<keyword evidence="4" id="KW-1185">Reference proteome</keyword>
<feature type="domain" description="DUF4240" evidence="2">
    <location>
        <begin position="18"/>
        <end position="151"/>
    </location>
</feature>
<keyword evidence="1" id="KW-0812">Transmembrane</keyword>
<dbReference type="EMBL" id="BAABDQ010000037">
    <property type="protein sequence ID" value="GAA3601981.1"/>
    <property type="molecule type" value="Genomic_DNA"/>
</dbReference>
<evidence type="ECO:0000313" key="3">
    <source>
        <dbReference type="EMBL" id="GAA3601981.1"/>
    </source>
</evidence>
<dbReference type="Proteomes" id="UP001500630">
    <property type="component" value="Unassembled WGS sequence"/>
</dbReference>
<keyword evidence="1" id="KW-1133">Transmembrane helix</keyword>
<protein>
    <recommendedName>
        <fullName evidence="2">DUF4240 domain-containing protein</fullName>
    </recommendedName>
</protein>
<evidence type="ECO:0000259" key="2">
    <source>
        <dbReference type="Pfam" id="PF14024"/>
    </source>
</evidence>
<evidence type="ECO:0000256" key="1">
    <source>
        <dbReference type="SAM" id="Phobius"/>
    </source>
</evidence>
<proteinExistence type="predicted"/>
<reference evidence="4" key="1">
    <citation type="journal article" date="2019" name="Int. J. Syst. Evol. Microbiol.">
        <title>The Global Catalogue of Microorganisms (GCM) 10K type strain sequencing project: providing services to taxonomists for standard genome sequencing and annotation.</title>
        <authorList>
            <consortium name="The Broad Institute Genomics Platform"/>
            <consortium name="The Broad Institute Genome Sequencing Center for Infectious Disease"/>
            <person name="Wu L."/>
            <person name="Ma J."/>
        </authorList>
    </citation>
    <scope>NUCLEOTIDE SEQUENCE [LARGE SCALE GENOMIC DNA]</scope>
    <source>
        <strain evidence="4">JCM 17326</strain>
    </source>
</reference>
<comment type="caution">
    <text evidence="3">The sequence shown here is derived from an EMBL/GenBank/DDBJ whole genome shotgun (WGS) entry which is preliminary data.</text>
</comment>
<name>A0ABP6Z958_9ACTN</name>
<accession>A0ABP6Z958</accession>
<sequence length="209" mass="24516">MVGFCRRSMPGSPPVDIDEFWHLIEHSARHRPNEARLRWLEQQLVRRSAEEIIDFQSWILEARRKVDTHLMWGAAIVLYLVGGSDSFWYFQMWLVGLGRETFERVAADPDTLADVPEVQRFLTMQRDRITRTDDDWPELEFLSYVAPKAWEKVTGTESAALFDALEARGHVLYGMPHPTDEDWDPGDDEQAARRVPRSYRFIREFYGRA</sequence>